<evidence type="ECO:0000256" key="1">
    <source>
        <dbReference type="SAM" id="MobiDB-lite"/>
    </source>
</evidence>
<accession>A0AAV7U848</accession>
<evidence type="ECO:0000313" key="2">
    <source>
        <dbReference type="EMBL" id="KAJ1184209.1"/>
    </source>
</evidence>
<protein>
    <submittedName>
        <fullName evidence="2">Uncharacterized protein</fullName>
    </submittedName>
</protein>
<feature type="region of interest" description="Disordered" evidence="1">
    <location>
        <begin position="17"/>
        <end position="38"/>
    </location>
</feature>
<keyword evidence="3" id="KW-1185">Reference proteome</keyword>
<sequence length="139" mass="14966">MGMEGVLADIRKSLAALSPTAQPGASPTPPPGCGPHDPLQWLRAGYRLPRVAARSQDGRWIALVAENNKTWAATSRPTERGVEEVCGQAGARPNTQEACCDLVCEACPASLPRRISRPCPGAREDLLRPERSTRGKRKD</sequence>
<dbReference type="Proteomes" id="UP001066276">
    <property type="component" value="Chromosome 3_1"/>
</dbReference>
<evidence type="ECO:0000313" key="3">
    <source>
        <dbReference type="Proteomes" id="UP001066276"/>
    </source>
</evidence>
<organism evidence="2 3">
    <name type="scientific">Pleurodeles waltl</name>
    <name type="common">Iberian ribbed newt</name>
    <dbReference type="NCBI Taxonomy" id="8319"/>
    <lineage>
        <taxon>Eukaryota</taxon>
        <taxon>Metazoa</taxon>
        <taxon>Chordata</taxon>
        <taxon>Craniata</taxon>
        <taxon>Vertebrata</taxon>
        <taxon>Euteleostomi</taxon>
        <taxon>Amphibia</taxon>
        <taxon>Batrachia</taxon>
        <taxon>Caudata</taxon>
        <taxon>Salamandroidea</taxon>
        <taxon>Salamandridae</taxon>
        <taxon>Pleurodelinae</taxon>
        <taxon>Pleurodeles</taxon>
    </lineage>
</organism>
<dbReference type="AlphaFoldDB" id="A0AAV7U848"/>
<proteinExistence type="predicted"/>
<feature type="compositionally biased region" description="Basic and acidic residues" evidence="1">
    <location>
        <begin position="122"/>
        <end position="133"/>
    </location>
</feature>
<comment type="caution">
    <text evidence="2">The sequence shown here is derived from an EMBL/GenBank/DDBJ whole genome shotgun (WGS) entry which is preliminary data.</text>
</comment>
<name>A0AAV7U848_PLEWA</name>
<reference evidence="2" key="1">
    <citation type="journal article" date="2022" name="bioRxiv">
        <title>Sequencing and chromosome-scale assembly of the giantPleurodeles waltlgenome.</title>
        <authorList>
            <person name="Brown T."/>
            <person name="Elewa A."/>
            <person name="Iarovenko S."/>
            <person name="Subramanian E."/>
            <person name="Araus A.J."/>
            <person name="Petzold A."/>
            <person name="Susuki M."/>
            <person name="Suzuki K.-i.T."/>
            <person name="Hayashi T."/>
            <person name="Toyoda A."/>
            <person name="Oliveira C."/>
            <person name="Osipova E."/>
            <person name="Leigh N.D."/>
            <person name="Simon A."/>
            <person name="Yun M.H."/>
        </authorList>
    </citation>
    <scope>NUCLEOTIDE SEQUENCE</scope>
    <source>
        <strain evidence="2">20211129_DDA</strain>
        <tissue evidence="2">Liver</tissue>
    </source>
</reference>
<dbReference type="EMBL" id="JANPWB010000005">
    <property type="protein sequence ID" value="KAJ1184209.1"/>
    <property type="molecule type" value="Genomic_DNA"/>
</dbReference>
<feature type="region of interest" description="Disordered" evidence="1">
    <location>
        <begin position="113"/>
        <end position="139"/>
    </location>
</feature>
<gene>
    <name evidence="2" type="ORF">NDU88_001019</name>
</gene>